<organism evidence="8 9">
    <name type="scientific">Symbiochloris irregularis</name>
    <dbReference type="NCBI Taxonomy" id="706552"/>
    <lineage>
        <taxon>Eukaryota</taxon>
        <taxon>Viridiplantae</taxon>
        <taxon>Chlorophyta</taxon>
        <taxon>core chlorophytes</taxon>
        <taxon>Trebouxiophyceae</taxon>
        <taxon>Trebouxiales</taxon>
        <taxon>Trebouxiaceae</taxon>
        <taxon>Symbiochloris</taxon>
    </lineage>
</organism>
<feature type="binding site" evidence="6">
    <location>
        <position position="207"/>
    </location>
    <ligand>
        <name>chlorophyll a</name>
        <dbReference type="ChEBI" id="CHEBI:58416"/>
        <label>1</label>
    </ligand>
</feature>
<reference evidence="8 9" key="1">
    <citation type="journal article" date="2024" name="Nat. Commun.">
        <title>Phylogenomics reveals the evolutionary origins of lichenization in chlorophyte algae.</title>
        <authorList>
            <person name="Puginier C."/>
            <person name="Libourel C."/>
            <person name="Otte J."/>
            <person name="Skaloud P."/>
            <person name="Haon M."/>
            <person name="Grisel S."/>
            <person name="Petersen M."/>
            <person name="Berrin J.G."/>
            <person name="Delaux P.M."/>
            <person name="Dal Grande F."/>
            <person name="Keller J."/>
        </authorList>
    </citation>
    <scope>NUCLEOTIDE SEQUENCE [LARGE SCALE GENOMIC DNA]</scope>
    <source>
        <strain evidence="8 9">SAG 2036</strain>
    </source>
</reference>
<comment type="function">
    <text evidence="7">The light-harvesting complex (LHC) functions as a light receptor, it captures and delivers excitation energy to photosystems with which it is closely associated.</text>
</comment>
<keyword evidence="2 7" id="KW-0150">Chloroplast</keyword>
<dbReference type="GO" id="GO:0009523">
    <property type="term" value="C:photosystem II"/>
    <property type="evidence" value="ECO:0007669"/>
    <property type="project" value="UniProtKB-KW"/>
</dbReference>
<evidence type="ECO:0000256" key="6">
    <source>
        <dbReference type="PIRSR" id="PIRSR601344-1"/>
    </source>
</evidence>
<evidence type="ECO:0000256" key="2">
    <source>
        <dbReference type="ARBA" id="ARBA00022528"/>
    </source>
</evidence>
<evidence type="ECO:0000256" key="1">
    <source>
        <dbReference type="ARBA" id="ARBA00022494"/>
    </source>
</evidence>
<keyword evidence="7" id="KW-0603">Photosystem I</keyword>
<keyword evidence="9" id="KW-1185">Reference proteome</keyword>
<evidence type="ECO:0000313" key="8">
    <source>
        <dbReference type="EMBL" id="KAK9803122.1"/>
    </source>
</evidence>
<keyword evidence="5 7" id="KW-0157">Chromophore</keyword>
<feature type="binding site" evidence="6">
    <location>
        <position position="203"/>
    </location>
    <ligand>
        <name>chlorophyll a</name>
        <dbReference type="ChEBI" id="CHEBI:58416"/>
        <label>1</label>
    </ligand>
</feature>
<dbReference type="Proteomes" id="UP001465755">
    <property type="component" value="Unassembled WGS sequence"/>
</dbReference>
<keyword evidence="4 7" id="KW-0934">Plastid</keyword>
<dbReference type="GO" id="GO:0009522">
    <property type="term" value="C:photosystem I"/>
    <property type="evidence" value="ECO:0007669"/>
    <property type="project" value="UniProtKB-KW"/>
</dbReference>
<comment type="caution">
    <text evidence="8">The sequence shown here is derived from an EMBL/GenBank/DDBJ whole genome shotgun (WGS) entry which is preliminary data.</text>
</comment>
<evidence type="ECO:0000256" key="5">
    <source>
        <dbReference type="ARBA" id="ARBA00022991"/>
    </source>
</evidence>
<dbReference type="InterPro" id="IPR001344">
    <property type="entry name" value="Chloro_AB-bd_pln"/>
</dbReference>
<name>A0AAW1P2B3_9CHLO</name>
<keyword evidence="7" id="KW-0793">Thylakoid</keyword>
<keyword evidence="1 6" id="KW-0148">Chlorophyll</keyword>
<sequence length="262" mass="28325">MANTMLLQGPAKLLSSTSSVGAPRLAPHAARNVRAQAASLPDRPLWYPGREPPAHLDGTLPGDFGFDPLGLSADEEKRAWFVHSEVFHCRTAMTAVAGILIPDLLTKAGVLNVPQWYESGRVWQEQNPNFPYPALLFVEFVLAGFVEGKRWADYFNPGSQGDGSFFGITDGLKGQSNGYPGGIFDPFGFSRGSEQQLNDYKLKEIKNGRLALIALVGFVFQHSATGKGPLDNLIDHIADPAHVNVATNGISLPFVNPITNIA</sequence>
<evidence type="ECO:0000256" key="3">
    <source>
        <dbReference type="ARBA" id="ARBA00022531"/>
    </source>
</evidence>
<dbReference type="Gene3D" id="1.10.3460.10">
    <property type="entry name" value="Chlorophyll a/b binding protein domain"/>
    <property type="match status" value="1"/>
</dbReference>
<proteinExistence type="inferred from homology"/>
<feature type="binding site" description="axial binding residue" evidence="6">
    <location>
        <position position="172"/>
    </location>
    <ligand>
        <name>chlorophyll b</name>
        <dbReference type="ChEBI" id="CHEBI:61721"/>
        <label>1</label>
    </ligand>
    <ligandPart>
        <name>Mg</name>
        <dbReference type="ChEBI" id="CHEBI:25107"/>
    </ligandPart>
</feature>
<feature type="binding site" evidence="6">
    <location>
        <position position="85"/>
    </location>
    <ligand>
        <name>chlorophyll a</name>
        <dbReference type="ChEBI" id="CHEBI:58416"/>
        <label>1</label>
    </ligand>
</feature>
<evidence type="ECO:0000256" key="7">
    <source>
        <dbReference type="RuleBase" id="RU363080"/>
    </source>
</evidence>
<feature type="binding site" description="axial binding residue" evidence="6">
    <location>
        <position position="90"/>
    </location>
    <ligand>
        <name>chlorophyll b</name>
        <dbReference type="ChEBI" id="CHEBI:61721"/>
        <label>1</label>
    </ligand>
    <ligandPart>
        <name>Mg</name>
        <dbReference type="ChEBI" id="CHEBI:25107"/>
    </ligandPart>
</feature>
<feature type="binding site" evidence="6">
    <location>
        <position position="221"/>
    </location>
    <ligand>
        <name>chlorophyll a</name>
        <dbReference type="ChEBI" id="CHEBI:58416"/>
        <label>1</label>
    </ligand>
</feature>
<comment type="subcellular location">
    <subcellularLocation>
        <location evidence="7">Plastid</location>
        <location evidence="7">Chloroplast thylakoid membrane</location>
    </subcellularLocation>
</comment>
<dbReference type="InterPro" id="IPR022796">
    <property type="entry name" value="Chloroa_b-bind"/>
</dbReference>
<dbReference type="GO" id="GO:0016168">
    <property type="term" value="F:chlorophyll binding"/>
    <property type="evidence" value="ECO:0007669"/>
    <property type="project" value="UniProtKB-KW"/>
</dbReference>
<feature type="binding site" evidence="6">
    <location>
        <position position="72"/>
    </location>
    <ligand>
        <name>chlorophyll a</name>
        <dbReference type="ChEBI" id="CHEBI:58416"/>
        <label>1</label>
    </ligand>
</feature>
<gene>
    <name evidence="8" type="ORF">WJX73_007428</name>
</gene>
<feature type="binding site" evidence="6">
    <location>
        <position position="209"/>
    </location>
    <ligand>
        <name>chlorophyll a</name>
        <dbReference type="ChEBI" id="CHEBI:58416"/>
        <label>1</label>
    </ligand>
</feature>
<dbReference type="PANTHER" id="PTHR21649">
    <property type="entry name" value="CHLOROPHYLL A/B BINDING PROTEIN"/>
    <property type="match status" value="1"/>
</dbReference>
<dbReference type="GO" id="GO:0009765">
    <property type="term" value="P:photosynthesis, light harvesting"/>
    <property type="evidence" value="ECO:0007669"/>
    <property type="project" value="InterPro"/>
</dbReference>
<dbReference type="Pfam" id="PF00504">
    <property type="entry name" value="Chloroa_b-bind"/>
    <property type="match status" value="1"/>
</dbReference>
<dbReference type="EMBL" id="JALJOQ010000062">
    <property type="protein sequence ID" value="KAK9803122.1"/>
    <property type="molecule type" value="Genomic_DNA"/>
</dbReference>
<keyword evidence="7" id="KW-0604">Photosystem II</keyword>
<evidence type="ECO:0000256" key="4">
    <source>
        <dbReference type="ARBA" id="ARBA00022640"/>
    </source>
</evidence>
<accession>A0AAW1P2B3</accession>
<feature type="binding site" evidence="6">
    <location>
        <position position="88"/>
    </location>
    <ligand>
        <name>chlorophyll a</name>
        <dbReference type="ChEBI" id="CHEBI:58416"/>
        <label>1</label>
    </ligand>
</feature>
<dbReference type="GO" id="GO:0009535">
    <property type="term" value="C:chloroplast thylakoid membrane"/>
    <property type="evidence" value="ECO:0007669"/>
    <property type="project" value="UniProtKB-SubCell"/>
</dbReference>
<protein>
    <recommendedName>
        <fullName evidence="7">Chlorophyll a-b binding protein, chloroplastic</fullName>
    </recommendedName>
</protein>
<dbReference type="SUPFAM" id="SSF103511">
    <property type="entry name" value="Chlorophyll a-b binding protein"/>
    <property type="match status" value="1"/>
</dbReference>
<feature type="binding site" evidence="6">
    <location>
        <position position="236"/>
    </location>
    <ligand>
        <name>chlorophyll a</name>
        <dbReference type="ChEBI" id="CHEBI:58416"/>
        <label>1</label>
    </ligand>
</feature>
<evidence type="ECO:0000313" key="9">
    <source>
        <dbReference type="Proteomes" id="UP001465755"/>
    </source>
</evidence>
<dbReference type="AlphaFoldDB" id="A0AAW1P2B3"/>
<keyword evidence="3 7" id="KW-0602">Photosynthesis</keyword>
<feature type="binding site" evidence="6">
    <location>
        <position position="204"/>
    </location>
    <ligand>
        <name>chlorophyll a</name>
        <dbReference type="ChEBI" id="CHEBI:58416"/>
        <label>1</label>
    </ligand>
</feature>
<comment type="similarity">
    <text evidence="7">Belongs to the light-harvesting chlorophyll a/b-binding (LHC) protein family.</text>
</comment>